<dbReference type="Pfam" id="PF09286">
    <property type="entry name" value="Pro-kuma_activ"/>
    <property type="match status" value="1"/>
</dbReference>
<dbReference type="InterPro" id="IPR036852">
    <property type="entry name" value="Peptidase_S8/S53_dom_sf"/>
</dbReference>
<dbReference type="PANTHER" id="PTHR14218">
    <property type="entry name" value="PROTEASE S8 TRIPEPTIDYL PEPTIDASE I CLN2"/>
    <property type="match status" value="1"/>
</dbReference>
<evidence type="ECO:0000256" key="7">
    <source>
        <dbReference type="ARBA" id="ARBA00023145"/>
    </source>
</evidence>
<evidence type="ECO:0000256" key="2">
    <source>
        <dbReference type="ARBA" id="ARBA00022670"/>
    </source>
</evidence>
<evidence type="ECO:0000313" key="11">
    <source>
        <dbReference type="Proteomes" id="UP000094580"/>
    </source>
</evidence>
<dbReference type="InterPro" id="IPR030400">
    <property type="entry name" value="Sedolisin_dom"/>
</dbReference>
<keyword evidence="11" id="KW-1185">Reference proteome</keyword>
<dbReference type="SMART" id="SM00944">
    <property type="entry name" value="Pro-kuma_activ"/>
    <property type="match status" value="1"/>
</dbReference>
<evidence type="ECO:0000259" key="9">
    <source>
        <dbReference type="PROSITE" id="PS51695"/>
    </source>
</evidence>
<keyword evidence="5" id="KW-0720">Serine protease</keyword>
<keyword evidence="6" id="KW-0106">Calcium</keyword>
<keyword evidence="4" id="KW-0378">Hydrolase</keyword>
<dbReference type="InterPro" id="IPR015366">
    <property type="entry name" value="S53_propep"/>
</dbReference>
<keyword evidence="7" id="KW-0865">Zymogen</keyword>
<keyword evidence="3" id="KW-0479">Metal-binding</keyword>
<dbReference type="CDD" id="cd04056">
    <property type="entry name" value="Peptidases_S53"/>
    <property type="match status" value="1"/>
</dbReference>
<dbReference type="RefSeq" id="WP_069032352.1">
    <property type="nucleotide sequence ID" value="NZ_MDKC01000002.1"/>
</dbReference>
<evidence type="ECO:0000313" key="10">
    <source>
        <dbReference type="EMBL" id="ODG93275.1"/>
    </source>
</evidence>
<dbReference type="EMBL" id="MDKC01000002">
    <property type="protein sequence ID" value="ODG93275.1"/>
    <property type="molecule type" value="Genomic_DNA"/>
</dbReference>
<evidence type="ECO:0000256" key="1">
    <source>
        <dbReference type="ARBA" id="ARBA00001913"/>
    </source>
</evidence>
<feature type="chain" id="PRO_5046090210" evidence="8">
    <location>
        <begin position="29"/>
        <end position="629"/>
    </location>
</feature>
<dbReference type="PROSITE" id="PS51695">
    <property type="entry name" value="SEDOLISIN"/>
    <property type="match status" value="1"/>
</dbReference>
<dbReference type="InterPro" id="IPR050819">
    <property type="entry name" value="Tripeptidyl-peptidase_I"/>
</dbReference>
<keyword evidence="2" id="KW-0645">Protease</keyword>
<accession>A0ABX2ZU02</accession>
<protein>
    <submittedName>
        <fullName evidence="10">Peptidase S53</fullName>
    </submittedName>
</protein>
<evidence type="ECO:0000256" key="3">
    <source>
        <dbReference type="ARBA" id="ARBA00022723"/>
    </source>
</evidence>
<dbReference type="SUPFAM" id="SSF54897">
    <property type="entry name" value="Protease propeptides/inhibitors"/>
    <property type="match status" value="1"/>
</dbReference>
<dbReference type="Proteomes" id="UP000094580">
    <property type="component" value="Unassembled WGS sequence"/>
</dbReference>
<gene>
    <name evidence="10" type="ORF">BED47_03020</name>
</gene>
<feature type="signal peptide" evidence="8">
    <location>
        <begin position="1"/>
        <end position="28"/>
    </location>
</feature>
<evidence type="ECO:0000256" key="5">
    <source>
        <dbReference type="ARBA" id="ARBA00022825"/>
    </source>
</evidence>
<evidence type="ECO:0000256" key="6">
    <source>
        <dbReference type="ARBA" id="ARBA00022837"/>
    </source>
</evidence>
<evidence type="ECO:0000256" key="8">
    <source>
        <dbReference type="SAM" id="SignalP"/>
    </source>
</evidence>
<proteinExistence type="predicted"/>
<dbReference type="Gene3D" id="3.40.50.200">
    <property type="entry name" value="Peptidase S8/S53 domain"/>
    <property type="match status" value="1"/>
</dbReference>
<evidence type="ECO:0000256" key="4">
    <source>
        <dbReference type="ARBA" id="ARBA00022801"/>
    </source>
</evidence>
<comment type="cofactor">
    <cofactor evidence="1">
        <name>Ca(2+)</name>
        <dbReference type="ChEBI" id="CHEBI:29108"/>
    </cofactor>
</comment>
<sequence length="629" mass="67945">MKNWKKPLMTVAAASSLLLVNAPTFKVAAQVNKEVAQGTGAAVLDGTNYFGDMDPTTTLSIDFVLKLQNKDDLEKYIKETVTPYSPHYRKYLSVDEFKAKYAPNPAYIHSVTSYLQSYGIKTDVHANNLTITATGTVAQLNKALSVDLKYASFKGKSIHATKKNPTLPKVISDNILCIIGLNNYSNLESRAVKQPAIIDKQDVPTGPLSLTPQDLQSHYNVNPLYKKGATGAGQTIGIVTLAEFNTDDAYKFWDNVGIKTKPNRIKVNEVDGGSGWDGYEETTLDVQQAGAIAPDANINVYVGPNSDTGFVDAFSNAINNNVAKQISVSWGSSELSIDSYVQQQMEAPEYEDTFNQLFMQAAAQGISMFAAAGDAGAYDETRGSDKVFKLTADFPAASPYITVAGGTTLPFQFHSNSTGVDVKVGEERAWGWDYLNEYYKARKLPDTNLINGGGGGFSTHFDTPDYQKGVSGVNQFSAVDEFTISPDLSNVTYKQPTVISGQGTGRNLPDLSMAADPYTGYYVYLSEPGKPGTNSGYAIFGGTSFVSPQLNGLSALINSADHTQVGFWNPQIYRFAQQSSSPFTPLNKAGAQNDNLFYSGTPGTLYNQATGLGIPDVAKLADNFSTTEK</sequence>
<reference evidence="10 11" key="1">
    <citation type="submission" date="2016-07" db="EMBL/GenBank/DDBJ databases">
        <authorList>
            <person name="Townsley L."/>
            <person name="Shank E.A."/>
        </authorList>
    </citation>
    <scope>NUCLEOTIDE SEQUENCE [LARGE SCALE GENOMIC DNA]</scope>
    <source>
        <strain evidence="10 11">CH01</strain>
    </source>
</reference>
<dbReference type="CDD" id="cd11377">
    <property type="entry name" value="Pro-peptidase_S53"/>
    <property type="match status" value="1"/>
</dbReference>
<organism evidence="10 11">
    <name type="scientific">Gottfriedia luciferensis</name>
    <dbReference type="NCBI Taxonomy" id="178774"/>
    <lineage>
        <taxon>Bacteria</taxon>
        <taxon>Bacillati</taxon>
        <taxon>Bacillota</taxon>
        <taxon>Bacilli</taxon>
        <taxon>Bacillales</taxon>
        <taxon>Bacillaceae</taxon>
        <taxon>Gottfriedia</taxon>
    </lineage>
</organism>
<dbReference type="SUPFAM" id="SSF52743">
    <property type="entry name" value="Subtilisin-like"/>
    <property type="match status" value="1"/>
</dbReference>
<comment type="caution">
    <text evidence="10">The sequence shown here is derived from an EMBL/GenBank/DDBJ whole genome shotgun (WGS) entry which is preliminary data.</text>
</comment>
<dbReference type="PANTHER" id="PTHR14218:SF15">
    <property type="entry name" value="TRIPEPTIDYL-PEPTIDASE 1"/>
    <property type="match status" value="1"/>
</dbReference>
<feature type="domain" description="Peptidase S53" evidence="9">
    <location>
        <begin position="209"/>
        <end position="627"/>
    </location>
</feature>
<keyword evidence="8" id="KW-0732">Signal</keyword>
<name>A0ABX2ZU02_9BACI</name>